<evidence type="ECO:0000259" key="1">
    <source>
        <dbReference type="Pfam" id="PF13472"/>
    </source>
</evidence>
<comment type="caution">
    <text evidence="3">The sequence shown here is derived from an EMBL/GenBank/DDBJ whole genome shotgun (WGS) entry which is preliminary data.</text>
</comment>
<evidence type="ECO:0000313" key="4">
    <source>
        <dbReference type="Proteomes" id="UP000286031"/>
    </source>
</evidence>
<proteinExistence type="predicted"/>
<dbReference type="PANTHER" id="PTHR30383">
    <property type="entry name" value="THIOESTERASE 1/PROTEASE 1/LYSOPHOSPHOLIPASE L1"/>
    <property type="match status" value="1"/>
</dbReference>
<reference evidence="2 5" key="2">
    <citation type="journal article" date="2019" name="Nat. Med.">
        <title>A library of human gut bacterial isolates paired with longitudinal multiomics data enables mechanistic microbiome research.</title>
        <authorList>
            <person name="Poyet M."/>
            <person name="Groussin M."/>
            <person name="Gibbons S.M."/>
            <person name="Avila-Pacheco J."/>
            <person name="Jiang X."/>
            <person name="Kearney S.M."/>
            <person name="Perrotta A.R."/>
            <person name="Berdy B."/>
            <person name="Zhao S."/>
            <person name="Lieberman T.D."/>
            <person name="Swanson P.K."/>
            <person name="Smith M."/>
            <person name="Roesemann S."/>
            <person name="Alexander J.E."/>
            <person name="Rich S.A."/>
            <person name="Livny J."/>
            <person name="Vlamakis H."/>
            <person name="Clish C."/>
            <person name="Bullock K."/>
            <person name="Deik A."/>
            <person name="Scott J."/>
            <person name="Pierce K.A."/>
            <person name="Xavier R.J."/>
            <person name="Alm E.J."/>
        </authorList>
    </citation>
    <scope>NUCLEOTIDE SEQUENCE [LARGE SCALE GENOMIC DNA]</scope>
    <source>
        <strain evidence="2 5">BIOML-A41</strain>
    </source>
</reference>
<organism evidence="3 4">
    <name type="scientific">Bacteroides ovatus</name>
    <dbReference type="NCBI Taxonomy" id="28116"/>
    <lineage>
        <taxon>Bacteria</taxon>
        <taxon>Pseudomonadati</taxon>
        <taxon>Bacteroidota</taxon>
        <taxon>Bacteroidia</taxon>
        <taxon>Bacteroidales</taxon>
        <taxon>Bacteroidaceae</taxon>
        <taxon>Bacteroides</taxon>
    </lineage>
</organism>
<dbReference type="Proteomes" id="UP000286031">
    <property type="component" value="Unassembled WGS sequence"/>
</dbReference>
<name>A0A413EV99_BACOV</name>
<dbReference type="Proteomes" id="UP000478493">
    <property type="component" value="Unassembled WGS sequence"/>
</dbReference>
<dbReference type="GO" id="GO:0016788">
    <property type="term" value="F:hydrolase activity, acting on ester bonds"/>
    <property type="evidence" value="ECO:0007669"/>
    <property type="project" value="UniProtKB-ARBA"/>
</dbReference>
<keyword evidence="3" id="KW-0378">Hydrolase</keyword>
<accession>A0A413EV99</accession>
<dbReference type="Gene3D" id="3.40.50.1110">
    <property type="entry name" value="SGNH hydrolase"/>
    <property type="match status" value="1"/>
</dbReference>
<evidence type="ECO:0000313" key="2">
    <source>
        <dbReference type="EMBL" id="KAA4543109.1"/>
    </source>
</evidence>
<evidence type="ECO:0000313" key="5">
    <source>
        <dbReference type="Proteomes" id="UP000478493"/>
    </source>
</evidence>
<evidence type="ECO:0000313" key="3">
    <source>
        <dbReference type="EMBL" id="RGX11732.1"/>
    </source>
</evidence>
<dbReference type="InterPro" id="IPR013830">
    <property type="entry name" value="SGNH_hydro"/>
</dbReference>
<protein>
    <submittedName>
        <fullName evidence="3">SGNH/GDSL hydrolase family protein</fullName>
    </submittedName>
</protein>
<dbReference type="AlphaFoldDB" id="A0A413EV99"/>
<dbReference type="EMBL" id="VWGP01000001">
    <property type="protein sequence ID" value="KAA4543109.1"/>
    <property type="molecule type" value="Genomic_DNA"/>
</dbReference>
<dbReference type="InterPro" id="IPR051532">
    <property type="entry name" value="Ester_Hydrolysis_Enzymes"/>
</dbReference>
<dbReference type="Pfam" id="PF13472">
    <property type="entry name" value="Lipase_GDSL_2"/>
    <property type="match status" value="1"/>
</dbReference>
<feature type="domain" description="SGNH hydrolase-type esterase" evidence="1">
    <location>
        <begin position="351"/>
        <end position="529"/>
    </location>
</feature>
<dbReference type="EMBL" id="QSBI01000005">
    <property type="protein sequence ID" value="RGX11732.1"/>
    <property type="molecule type" value="Genomic_DNA"/>
</dbReference>
<reference evidence="3 4" key="1">
    <citation type="submission" date="2018-08" db="EMBL/GenBank/DDBJ databases">
        <title>A genome reference for cultivated species of the human gut microbiota.</title>
        <authorList>
            <person name="Zou Y."/>
            <person name="Xue W."/>
            <person name="Luo G."/>
        </authorList>
    </citation>
    <scope>NUCLEOTIDE SEQUENCE [LARGE SCALE GENOMIC DNA]</scope>
    <source>
        <strain evidence="3 4">AF04-46</strain>
    </source>
</reference>
<sequence>MNRNTYKCMVIKAVFINLRFFCIVRAKIMKASKNRIIMRKITFIFLLGGLSFLQMFAQNKMICDNAVETNWDSALRNVEIPSVKDGTIRRALMYKTICKSPQPLVVNLDTWNNDSVQKNPLIKEIIARGWNYIHPNLEEVNQEVSVVSILEMLAHIEDAIRYALRQTNANPNDVHIIGSGKGGVATLASYMNLNYPVKSFSVWGALNVDLSLEHQCLIEKRKDARLFIYAKMNGGDKDSLSVTPSLNIYNRLVGELKYGILNMDDIKMKAVNDPSLISCYEIFDLLGERSNFDCKKNRRMFGCDVYLIRKYSNIQLTVLESDYDQIPQALGLIPYNKITDLKYNILTIGDSNGQKKDGWVAQLKKMLPESTIINYSEAGRTIGFDNNGKERLNGLKNINSYLDQAQVEKKKYDYIILCLGTNDTKRIFEARQNEVVLNFEKLLNKIKMHNLYKGSDTKLIFVTPPPLREKNISLKFQGASQRLNNLIPELMYMASKKGFSVVDVYHPLLGILDYYAGDGVHMAGAGQEIVASKIICTIMDK</sequence>
<gene>
    <name evidence="3" type="ORF">DWV35_06425</name>
    <name evidence="2" type="ORF">F3B85_00345</name>
</gene>
<dbReference type="SUPFAM" id="SSF52266">
    <property type="entry name" value="SGNH hydrolase"/>
    <property type="match status" value="1"/>
</dbReference>
<dbReference type="InterPro" id="IPR029058">
    <property type="entry name" value="AB_hydrolase_fold"/>
</dbReference>
<dbReference type="InterPro" id="IPR036514">
    <property type="entry name" value="SGNH_hydro_sf"/>
</dbReference>
<dbReference type="SUPFAM" id="SSF53474">
    <property type="entry name" value="alpha/beta-Hydrolases"/>
    <property type="match status" value="1"/>
</dbReference>